<evidence type="ECO:0000313" key="2">
    <source>
        <dbReference type="Proteomes" id="UP000192511"/>
    </source>
</evidence>
<reference evidence="1" key="1">
    <citation type="submission" date="2017-12" db="EMBL/GenBank/DDBJ databases">
        <title>FDA dAtabase for Regulatory Grade micrObial Sequences (FDA-ARGOS): Supporting development and validation of Infectious Disease Dx tests.</title>
        <authorList>
            <person name="Kerrigan L."/>
            <person name="Tallon L.J."/>
            <person name="Sadzewicz L."/>
            <person name="Sengamalay N."/>
            <person name="Ott S."/>
            <person name="Godinez A."/>
            <person name="Nagaraj S."/>
            <person name="Vavikolanu K."/>
            <person name="Vyas G."/>
            <person name="Nadendla S."/>
            <person name="Aluvathingal J."/>
            <person name="Sichtig H."/>
        </authorList>
    </citation>
    <scope>NUCLEOTIDE SEQUENCE [LARGE SCALE GENOMIC DNA]</scope>
    <source>
        <strain evidence="1">FDAARGOS_200</strain>
    </source>
</reference>
<name>A0AAX0WR30_9GAMM</name>
<dbReference type="AlphaFoldDB" id="A0AAX0WR30"/>
<dbReference type="RefSeq" id="WP_058388599.1">
    <property type="nucleotide sequence ID" value="NZ_CBCRWC010000054.1"/>
</dbReference>
<comment type="caution">
    <text evidence="1">The sequence shown here is derived from an EMBL/GenBank/DDBJ whole genome shotgun (WGS) entry which is preliminary data.</text>
</comment>
<dbReference type="Proteomes" id="UP000192511">
    <property type="component" value="Unassembled WGS sequence"/>
</dbReference>
<organism evidence="1 2">
    <name type="scientific">Legionella anisa</name>
    <dbReference type="NCBI Taxonomy" id="28082"/>
    <lineage>
        <taxon>Bacteria</taxon>
        <taxon>Pseudomonadati</taxon>
        <taxon>Pseudomonadota</taxon>
        <taxon>Gammaproteobacteria</taxon>
        <taxon>Legionellales</taxon>
        <taxon>Legionellaceae</taxon>
        <taxon>Legionella</taxon>
    </lineage>
</organism>
<dbReference type="EMBL" id="NBTX02000004">
    <property type="protein sequence ID" value="PNL60430.1"/>
    <property type="molecule type" value="Genomic_DNA"/>
</dbReference>
<gene>
    <name evidence="1" type="ORF">A6J39_003970</name>
</gene>
<accession>A0AAX0WR30</accession>
<keyword evidence="2" id="KW-1185">Reference proteome</keyword>
<protein>
    <submittedName>
        <fullName evidence="1">Uncharacterized protein</fullName>
    </submittedName>
</protein>
<sequence length="290" mass="33353">MTITIMFSKINLFKADVTKKASSLKTSKLHFSTNKTSFNFKDKFFKLTEQLFHASNPKVGKDMFQLEVHGLFFRVDGRKPSIFHQEGGLKPRVDKERLFNLTFDDIINYQHFNQNPFGWGACRTFLELAKFIANNKSHADSKWIVVFYGTGTSLLNLKLKTGIESDVYDFEDEQLVFNHIPFGNFLVATCPKFREKFMEDLLVPNLMHEFNSSLPKTVRKSDLSSSKQLLSWLLKHNSEEVFISVCAHLFQGKSEATLNAMLEGDKLLIKAVQVALKQSEQKNEHQINTQ</sequence>
<proteinExistence type="predicted"/>
<evidence type="ECO:0000313" key="1">
    <source>
        <dbReference type="EMBL" id="PNL60430.1"/>
    </source>
</evidence>